<name>A0A1C1CRD1_9EURO</name>
<proteinExistence type="predicted"/>
<dbReference type="OrthoDB" id="5375886at2759"/>
<sequence>MSAPNQGRQSPDPERQTGAQQGDHPSQPGSGKLDNSQSKDEGKDDQTSGLQSNPKHILEDHAETKTAKGTSADAAKTS</sequence>
<comment type="caution">
    <text evidence="2">The sequence shown here is derived from an EMBL/GenBank/DDBJ whole genome shotgun (WGS) entry which is preliminary data.</text>
</comment>
<protein>
    <submittedName>
        <fullName evidence="2">Uncharacterized protein</fullName>
    </submittedName>
</protein>
<gene>
    <name evidence="2" type="ORF">CLCR_09297</name>
</gene>
<reference evidence="3" key="1">
    <citation type="submission" date="2015-07" db="EMBL/GenBank/DDBJ databases">
        <authorList>
            <person name="Teixeira M.M."/>
            <person name="Souza R.C."/>
            <person name="Almeida L.G."/>
            <person name="Vicente V.A."/>
            <person name="de Hoog S."/>
            <person name="Bocca A.L."/>
            <person name="de Almeida S.R."/>
            <person name="Vasconcelos A.T."/>
            <person name="Felipe M.S."/>
        </authorList>
    </citation>
    <scope>NUCLEOTIDE SEQUENCE [LARGE SCALE GENOMIC DNA]</scope>
    <source>
        <strain evidence="3">KSF</strain>
    </source>
</reference>
<feature type="compositionally biased region" description="Basic and acidic residues" evidence="1">
    <location>
        <begin position="37"/>
        <end position="46"/>
    </location>
</feature>
<dbReference type="VEuPathDB" id="FungiDB:CLCR_09297"/>
<feature type="region of interest" description="Disordered" evidence="1">
    <location>
        <begin position="1"/>
        <end position="78"/>
    </location>
</feature>
<dbReference type="VEuPathDB" id="FungiDB:G647_09678"/>
<dbReference type="EMBL" id="LGRB01000009">
    <property type="protein sequence ID" value="OCT51042.1"/>
    <property type="molecule type" value="Genomic_DNA"/>
</dbReference>
<feature type="compositionally biased region" description="Polar residues" evidence="1">
    <location>
        <begin position="17"/>
        <end position="36"/>
    </location>
</feature>
<feature type="compositionally biased region" description="Basic and acidic residues" evidence="1">
    <location>
        <begin position="56"/>
        <end position="66"/>
    </location>
</feature>
<keyword evidence="3" id="KW-1185">Reference proteome</keyword>
<evidence type="ECO:0000256" key="1">
    <source>
        <dbReference type="SAM" id="MobiDB-lite"/>
    </source>
</evidence>
<accession>A0A1C1CRD1</accession>
<dbReference type="AlphaFoldDB" id="A0A1C1CRD1"/>
<organism evidence="2 3">
    <name type="scientific">Cladophialophora carrionii</name>
    <dbReference type="NCBI Taxonomy" id="86049"/>
    <lineage>
        <taxon>Eukaryota</taxon>
        <taxon>Fungi</taxon>
        <taxon>Dikarya</taxon>
        <taxon>Ascomycota</taxon>
        <taxon>Pezizomycotina</taxon>
        <taxon>Eurotiomycetes</taxon>
        <taxon>Chaetothyriomycetidae</taxon>
        <taxon>Chaetothyriales</taxon>
        <taxon>Herpotrichiellaceae</taxon>
        <taxon>Cladophialophora</taxon>
    </lineage>
</organism>
<dbReference type="Proteomes" id="UP000094526">
    <property type="component" value="Unassembled WGS sequence"/>
</dbReference>
<evidence type="ECO:0000313" key="3">
    <source>
        <dbReference type="Proteomes" id="UP000094526"/>
    </source>
</evidence>
<evidence type="ECO:0000313" key="2">
    <source>
        <dbReference type="EMBL" id="OCT51042.1"/>
    </source>
</evidence>
<dbReference type="eggNOG" id="ENOG502SZKE">
    <property type="taxonomic scope" value="Eukaryota"/>
</dbReference>